<dbReference type="Pfam" id="PF00149">
    <property type="entry name" value="Metallophos"/>
    <property type="match status" value="1"/>
</dbReference>
<dbReference type="GO" id="GO:0033192">
    <property type="term" value="F:calmodulin-dependent protein phosphatase activity"/>
    <property type="evidence" value="ECO:0007669"/>
    <property type="project" value="InterPro"/>
</dbReference>
<accession>A0A3P7NT82</accession>
<dbReference type="InterPro" id="IPR043360">
    <property type="entry name" value="PP2B"/>
</dbReference>
<sequence>MDAFDCLPLAALMNQQFLCVHGGLSPEIHSLDDIRRV</sequence>
<proteinExistence type="predicted"/>
<dbReference type="Proteomes" id="UP000281553">
    <property type="component" value="Unassembled WGS sequence"/>
</dbReference>
<dbReference type="PRINTS" id="PR00114">
    <property type="entry name" value="STPHPHTASE"/>
</dbReference>
<dbReference type="InterPro" id="IPR004843">
    <property type="entry name" value="Calcineurin-like_PHP"/>
</dbReference>
<dbReference type="EMBL" id="UYRU01052059">
    <property type="protein sequence ID" value="VDN11702.1"/>
    <property type="molecule type" value="Genomic_DNA"/>
</dbReference>
<organism evidence="2 3">
    <name type="scientific">Dibothriocephalus latus</name>
    <name type="common">Fish tapeworm</name>
    <name type="synonym">Diphyllobothrium latum</name>
    <dbReference type="NCBI Taxonomy" id="60516"/>
    <lineage>
        <taxon>Eukaryota</taxon>
        <taxon>Metazoa</taxon>
        <taxon>Spiralia</taxon>
        <taxon>Lophotrochozoa</taxon>
        <taxon>Platyhelminthes</taxon>
        <taxon>Cestoda</taxon>
        <taxon>Eucestoda</taxon>
        <taxon>Diphyllobothriidea</taxon>
        <taxon>Diphyllobothriidae</taxon>
        <taxon>Dibothriocephalus</taxon>
    </lineage>
</organism>
<evidence type="ECO:0000313" key="2">
    <source>
        <dbReference type="EMBL" id="VDN11702.1"/>
    </source>
</evidence>
<reference evidence="2 3" key="1">
    <citation type="submission" date="2018-11" db="EMBL/GenBank/DDBJ databases">
        <authorList>
            <consortium name="Pathogen Informatics"/>
        </authorList>
    </citation>
    <scope>NUCLEOTIDE SEQUENCE [LARGE SCALE GENOMIC DNA]</scope>
</reference>
<dbReference type="InterPro" id="IPR029052">
    <property type="entry name" value="Metallo-depent_PP-like"/>
</dbReference>
<dbReference type="PANTHER" id="PTHR45673">
    <property type="entry name" value="SERINE/THREONINE-PROTEIN PHOSPHATASE 2B CATALYTIC SUBUNIT 1-RELATED"/>
    <property type="match status" value="1"/>
</dbReference>
<dbReference type="AlphaFoldDB" id="A0A3P7NT82"/>
<dbReference type="Gene3D" id="3.60.21.10">
    <property type="match status" value="1"/>
</dbReference>
<evidence type="ECO:0000259" key="1">
    <source>
        <dbReference type="Pfam" id="PF00149"/>
    </source>
</evidence>
<name>A0A3P7NT82_DIBLA</name>
<feature type="domain" description="Calcineurin-like phosphoesterase" evidence="1">
    <location>
        <begin position="2"/>
        <end position="36"/>
    </location>
</feature>
<evidence type="ECO:0000313" key="3">
    <source>
        <dbReference type="Proteomes" id="UP000281553"/>
    </source>
</evidence>
<dbReference type="InterPro" id="IPR006186">
    <property type="entry name" value="Ser/Thr-sp_prot-phosphatase"/>
</dbReference>
<protein>
    <recommendedName>
        <fullName evidence="1">Calcineurin-like phosphoesterase domain-containing protein</fullName>
    </recommendedName>
</protein>
<gene>
    <name evidence="2" type="ORF">DILT_LOCUS7533</name>
</gene>
<dbReference type="OrthoDB" id="5593063at2759"/>
<dbReference type="SUPFAM" id="SSF56300">
    <property type="entry name" value="Metallo-dependent phosphatases"/>
    <property type="match status" value="1"/>
</dbReference>
<dbReference type="GO" id="GO:0097720">
    <property type="term" value="P:calcineurin-mediated signaling"/>
    <property type="evidence" value="ECO:0007669"/>
    <property type="project" value="InterPro"/>
</dbReference>
<keyword evidence="3" id="KW-1185">Reference proteome</keyword>